<proteinExistence type="predicted"/>
<evidence type="ECO:0000313" key="2">
    <source>
        <dbReference type="EMBL" id="KAG7088876.1"/>
    </source>
</evidence>
<dbReference type="AlphaFoldDB" id="A0A9P7UQC5"/>
<sequence>MSSNMFSKNSKTESTASLIPRNLKSPSQFLSWGSKGSSAQLKNNDGKTTTLSAPKSDSDFAKKARANGWNAPTAARPSLGGF</sequence>
<gene>
    <name evidence="2" type="ORF">E1B28_012825</name>
</gene>
<dbReference type="GeneID" id="66081900"/>
<feature type="compositionally biased region" description="Polar residues" evidence="1">
    <location>
        <begin position="24"/>
        <end position="55"/>
    </location>
</feature>
<dbReference type="OrthoDB" id="3066409at2759"/>
<organism evidence="2 3">
    <name type="scientific">Marasmius oreades</name>
    <name type="common">fairy-ring Marasmius</name>
    <dbReference type="NCBI Taxonomy" id="181124"/>
    <lineage>
        <taxon>Eukaryota</taxon>
        <taxon>Fungi</taxon>
        <taxon>Dikarya</taxon>
        <taxon>Basidiomycota</taxon>
        <taxon>Agaricomycotina</taxon>
        <taxon>Agaricomycetes</taxon>
        <taxon>Agaricomycetidae</taxon>
        <taxon>Agaricales</taxon>
        <taxon>Marasmiineae</taxon>
        <taxon>Marasmiaceae</taxon>
        <taxon>Marasmius</taxon>
    </lineage>
</organism>
<feature type="region of interest" description="Disordered" evidence="1">
    <location>
        <begin position="1"/>
        <end position="82"/>
    </location>
</feature>
<feature type="compositionally biased region" description="Polar residues" evidence="1">
    <location>
        <begin position="1"/>
        <end position="17"/>
    </location>
</feature>
<dbReference type="Proteomes" id="UP001049176">
    <property type="component" value="Chromosome 8"/>
</dbReference>
<reference evidence="2" key="1">
    <citation type="journal article" date="2021" name="Genome Biol. Evol.">
        <title>The assembled and annotated genome of the fairy-ring fungus Marasmius oreades.</title>
        <authorList>
            <person name="Hiltunen M."/>
            <person name="Ament-Velasquez S.L."/>
            <person name="Johannesson H."/>
        </authorList>
    </citation>
    <scope>NUCLEOTIDE SEQUENCE</scope>
    <source>
        <strain evidence="2">03SP1</strain>
    </source>
</reference>
<dbReference type="EMBL" id="CM032188">
    <property type="protein sequence ID" value="KAG7088876.1"/>
    <property type="molecule type" value="Genomic_DNA"/>
</dbReference>
<name>A0A9P7UQC5_9AGAR</name>
<comment type="caution">
    <text evidence="2">The sequence shown here is derived from an EMBL/GenBank/DDBJ whole genome shotgun (WGS) entry which is preliminary data.</text>
</comment>
<dbReference type="KEGG" id="more:E1B28_012825"/>
<evidence type="ECO:0000256" key="1">
    <source>
        <dbReference type="SAM" id="MobiDB-lite"/>
    </source>
</evidence>
<evidence type="ECO:0000313" key="3">
    <source>
        <dbReference type="Proteomes" id="UP001049176"/>
    </source>
</evidence>
<protein>
    <submittedName>
        <fullName evidence="2">Uncharacterized protein</fullName>
    </submittedName>
</protein>
<accession>A0A9P7UQC5</accession>
<dbReference type="RefSeq" id="XP_043005347.1">
    <property type="nucleotide sequence ID" value="XM_043157977.1"/>
</dbReference>
<keyword evidence="3" id="KW-1185">Reference proteome</keyword>